<dbReference type="Pfam" id="PF00011">
    <property type="entry name" value="HSP20"/>
    <property type="match status" value="1"/>
</dbReference>
<dbReference type="InterPro" id="IPR008978">
    <property type="entry name" value="HSP20-like_chaperone"/>
</dbReference>
<feature type="domain" description="SHSP" evidence="3">
    <location>
        <begin position="34"/>
        <end position="147"/>
    </location>
</feature>
<dbReference type="EMBL" id="CP014672">
    <property type="protein sequence ID" value="ANW97555.1"/>
    <property type="molecule type" value="Genomic_DNA"/>
</dbReference>
<dbReference type="InterPro" id="IPR031107">
    <property type="entry name" value="Small_HSP"/>
</dbReference>
<dbReference type="InterPro" id="IPR002068">
    <property type="entry name" value="A-crystallin/Hsp20_dom"/>
</dbReference>
<dbReference type="AlphaFoldDB" id="A0A1B1Y9X1"/>
<organism evidence="4 5">
    <name type="scientific">Thermoclostridium stercorarium subsp. thermolacticum DSM 2910</name>
    <dbReference type="NCBI Taxonomy" id="1121336"/>
    <lineage>
        <taxon>Bacteria</taxon>
        <taxon>Bacillati</taxon>
        <taxon>Bacillota</taxon>
        <taxon>Clostridia</taxon>
        <taxon>Eubacteriales</taxon>
        <taxon>Oscillospiraceae</taxon>
        <taxon>Thermoclostridium</taxon>
    </lineage>
</organism>
<sequence length="148" mass="17574">MFGMVPFSKRFGNPVRRDDFFGIDRFFDEFFNDPFFARWGSPFKADIRETDKEWIIDAELPGVDKNNINIEVDDGYLTISVEQNEEINEERENYVRRERSYGSFRRSFFLNNVKEDDIKAVYKNGILTITLPKAKPDNKRKIQIDVQN</sequence>
<dbReference type="SUPFAM" id="SSF49764">
    <property type="entry name" value="HSP20-like chaperones"/>
    <property type="match status" value="1"/>
</dbReference>
<protein>
    <submittedName>
        <fullName evidence="4">Heat-shock protein Hsp20</fullName>
    </submittedName>
</protein>
<evidence type="ECO:0000256" key="2">
    <source>
        <dbReference type="RuleBase" id="RU003616"/>
    </source>
</evidence>
<accession>A0A1B1Y9X1</accession>
<dbReference type="Proteomes" id="UP000092971">
    <property type="component" value="Chromosome"/>
</dbReference>
<dbReference type="OrthoDB" id="9811615at2"/>
<gene>
    <name evidence="4" type="ORF">CSTERTH_00145</name>
</gene>
<evidence type="ECO:0000313" key="5">
    <source>
        <dbReference type="Proteomes" id="UP000092971"/>
    </source>
</evidence>
<dbReference type="PROSITE" id="PS01031">
    <property type="entry name" value="SHSP"/>
    <property type="match status" value="1"/>
</dbReference>
<reference evidence="4 5" key="1">
    <citation type="submission" date="2016-02" db="EMBL/GenBank/DDBJ databases">
        <title>Comparison of Clostridium stercorarium subspecies using comparative genomics and transcriptomics.</title>
        <authorList>
            <person name="Schellenberg J."/>
            <person name="Thallinger G."/>
            <person name="Levin D.B."/>
            <person name="Zhang X."/>
            <person name="Alvare G."/>
            <person name="Fristensky B."/>
            <person name="Sparling R."/>
        </authorList>
    </citation>
    <scope>NUCLEOTIDE SEQUENCE [LARGE SCALE GENOMIC DNA]</scope>
    <source>
        <strain evidence="4 5">DSM 2910</strain>
    </source>
</reference>
<proteinExistence type="inferred from homology"/>
<evidence type="ECO:0000256" key="1">
    <source>
        <dbReference type="PROSITE-ProRule" id="PRU00285"/>
    </source>
</evidence>
<evidence type="ECO:0000259" key="3">
    <source>
        <dbReference type="PROSITE" id="PS01031"/>
    </source>
</evidence>
<dbReference type="PANTHER" id="PTHR11527">
    <property type="entry name" value="HEAT-SHOCK PROTEIN 20 FAMILY MEMBER"/>
    <property type="match status" value="1"/>
</dbReference>
<dbReference type="CDD" id="cd06471">
    <property type="entry name" value="ACD_LpsHSP_like"/>
    <property type="match status" value="1"/>
</dbReference>
<evidence type="ECO:0000313" key="4">
    <source>
        <dbReference type="EMBL" id="ANW97555.1"/>
    </source>
</evidence>
<dbReference type="RefSeq" id="WP_015357760.1">
    <property type="nucleotide sequence ID" value="NZ_CP014672.1"/>
</dbReference>
<dbReference type="Gene3D" id="2.60.40.790">
    <property type="match status" value="1"/>
</dbReference>
<name>A0A1B1Y9X1_THEST</name>
<comment type="similarity">
    <text evidence="1 2">Belongs to the small heat shock protein (HSP20) family.</text>
</comment>